<dbReference type="EMBL" id="JAOAOG010000308">
    <property type="protein sequence ID" value="KAJ6230813.1"/>
    <property type="molecule type" value="Genomic_DNA"/>
</dbReference>
<keyword evidence="3" id="KW-1185">Reference proteome</keyword>
<feature type="coiled-coil region" evidence="1">
    <location>
        <begin position="186"/>
        <end position="220"/>
    </location>
</feature>
<proteinExistence type="predicted"/>
<organism evidence="2 3">
    <name type="scientific">Anaeramoeba flamelloides</name>
    <dbReference type="NCBI Taxonomy" id="1746091"/>
    <lineage>
        <taxon>Eukaryota</taxon>
        <taxon>Metamonada</taxon>
        <taxon>Anaeramoebidae</taxon>
        <taxon>Anaeramoeba</taxon>
    </lineage>
</organism>
<sequence length="253" mass="29474">MNNQDFYFKKKKNIKRSYTTSIDESGMPMNTHNLHDLPYYEKSMQDFSESDLLQTEIYPSNFNSRGRSALTSHSYKLRRLNDNIKTISRRPSAPKNDTASLIPKVLPFWIPQNHDLNQDFTIDDCGSFEGLIDDTFFEELIPITSFKSTTEIEEREEIPQKTTPRKKSKKKIEGKTLYHNVLLNYIKKLRSQNEELLTEFNKVENELLELKNNYLQITNNKNSSNSNDQGGIVDSLDGINTQLNEKENLTNNY</sequence>
<reference evidence="2" key="1">
    <citation type="submission" date="2022-08" db="EMBL/GenBank/DDBJ databases">
        <title>Novel sulfate-reducing endosymbionts in the free-living metamonad Anaeramoeba.</title>
        <authorList>
            <person name="Jerlstrom-Hultqvist J."/>
            <person name="Cepicka I."/>
            <person name="Gallot-Lavallee L."/>
            <person name="Salas-Leiva D."/>
            <person name="Curtis B.A."/>
            <person name="Zahonova K."/>
            <person name="Pipaliya S."/>
            <person name="Dacks J."/>
            <person name="Roger A.J."/>
        </authorList>
    </citation>
    <scope>NUCLEOTIDE SEQUENCE</scope>
    <source>
        <strain evidence="2">Schooner1</strain>
    </source>
</reference>
<evidence type="ECO:0000313" key="2">
    <source>
        <dbReference type="EMBL" id="KAJ6230813.1"/>
    </source>
</evidence>
<dbReference type="Proteomes" id="UP001150062">
    <property type="component" value="Unassembled WGS sequence"/>
</dbReference>
<keyword evidence="1" id="KW-0175">Coiled coil</keyword>
<evidence type="ECO:0000313" key="3">
    <source>
        <dbReference type="Proteomes" id="UP001150062"/>
    </source>
</evidence>
<gene>
    <name evidence="2" type="ORF">M0813_06381</name>
</gene>
<evidence type="ECO:0000256" key="1">
    <source>
        <dbReference type="SAM" id="Coils"/>
    </source>
</evidence>
<protein>
    <submittedName>
        <fullName evidence="2">Uncharacterized protein</fullName>
    </submittedName>
</protein>
<accession>A0ABQ8XDT2</accession>
<name>A0ABQ8XDT2_9EUKA</name>
<comment type="caution">
    <text evidence="2">The sequence shown here is derived from an EMBL/GenBank/DDBJ whole genome shotgun (WGS) entry which is preliminary data.</text>
</comment>